<proteinExistence type="predicted"/>
<reference evidence="1" key="1">
    <citation type="submission" date="2022-03" db="EMBL/GenBank/DDBJ databases">
        <authorList>
            <person name="Alioto T."/>
            <person name="Alioto T."/>
            <person name="Gomez Garrido J."/>
        </authorList>
    </citation>
    <scope>NUCLEOTIDE SEQUENCE</scope>
</reference>
<evidence type="ECO:0000313" key="1">
    <source>
        <dbReference type="EMBL" id="CAH2284418.1"/>
    </source>
</evidence>
<dbReference type="Proteomes" id="UP001295444">
    <property type="component" value="Chromosome 04"/>
</dbReference>
<dbReference type="AlphaFoldDB" id="A0AAD1W165"/>
<keyword evidence="2" id="KW-1185">Reference proteome</keyword>
<protein>
    <submittedName>
        <fullName evidence="1">Uncharacterized protein</fullName>
    </submittedName>
</protein>
<dbReference type="EMBL" id="OW240915">
    <property type="protein sequence ID" value="CAH2284418.1"/>
    <property type="molecule type" value="Genomic_DNA"/>
</dbReference>
<evidence type="ECO:0000313" key="2">
    <source>
        <dbReference type="Proteomes" id="UP001295444"/>
    </source>
</evidence>
<name>A0AAD1W165_PELCU</name>
<organism evidence="1 2">
    <name type="scientific">Pelobates cultripes</name>
    <name type="common">Western spadefoot toad</name>
    <dbReference type="NCBI Taxonomy" id="61616"/>
    <lineage>
        <taxon>Eukaryota</taxon>
        <taxon>Metazoa</taxon>
        <taxon>Chordata</taxon>
        <taxon>Craniata</taxon>
        <taxon>Vertebrata</taxon>
        <taxon>Euteleostomi</taxon>
        <taxon>Amphibia</taxon>
        <taxon>Batrachia</taxon>
        <taxon>Anura</taxon>
        <taxon>Pelobatoidea</taxon>
        <taxon>Pelobatidae</taxon>
        <taxon>Pelobates</taxon>
    </lineage>
</organism>
<gene>
    <name evidence="1" type="ORF">PECUL_23A011554</name>
</gene>
<sequence>MSPTGHTHAIRTIHYPATPQLHYSNILTYGKHYPQPSHPHLAPTFMLQGLIDLTDPGRQRDIQYLYPHTLTFHTTHRHTGHASRECHLTVKHLAHQQVAYCPDKEKADCLPV</sequence>
<accession>A0AAD1W165</accession>